<sequence length="303" mass="32663">MVLVPAGNFMMGSDDHYVEEAPAHPVQVESFRIDRYPVTNDQFARFVAATDYVTVAERTPGPVGLSPGSLVFGAGVPGAIVGADPVQWWSYVQGACWWRPQGPGSGLEARGDHPVVQVCFEDAAAYAAWAGKELPTEAEWEYAARGGLDGATFCWGHTECPGGELMANTWQGEFPWVNRTAAGWEGTSPVGAFPPNGYGLYDLAGNVWEWTMDFWRPVHSGSACCTVRNPQVTAPDPSVSLEDAAALEFPQRVLKGGSHLCSGEQCFRYRPAARQGENVDTATTHVGFRCVYRPGPSGAFLDA</sequence>
<dbReference type="AlphaFoldDB" id="A0A5Q3QCK2"/>
<dbReference type="Gene3D" id="3.90.1580.10">
    <property type="entry name" value="paralog of FGE (formylglycine-generating enzyme)"/>
    <property type="match status" value="1"/>
</dbReference>
<organism evidence="2 3">
    <name type="scientific">Allosaccharopolyspora coralli</name>
    <dbReference type="NCBI Taxonomy" id="2665642"/>
    <lineage>
        <taxon>Bacteria</taxon>
        <taxon>Bacillati</taxon>
        <taxon>Actinomycetota</taxon>
        <taxon>Actinomycetes</taxon>
        <taxon>Pseudonocardiales</taxon>
        <taxon>Pseudonocardiaceae</taxon>
        <taxon>Allosaccharopolyspora</taxon>
    </lineage>
</organism>
<dbReference type="KEGG" id="sace:GIY23_10560"/>
<dbReference type="EMBL" id="CP045929">
    <property type="protein sequence ID" value="QGK72202.1"/>
    <property type="molecule type" value="Genomic_DNA"/>
</dbReference>
<feature type="domain" description="Sulfatase-modifying factor enzyme-like" evidence="1">
    <location>
        <begin position="1"/>
        <end position="291"/>
    </location>
</feature>
<accession>A0A5Q3QCK2</accession>
<evidence type="ECO:0000259" key="1">
    <source>
        <dbReference type="Pfam" id="PF03781"/>
    </source>
</evidence>
<dbReference type="Proteomes" id="UP000371041">
    <property type="component" value="Chromosome"/>
</dbReference>
<dbReference type="PANTHER" id="PTHR23150:SF19">
    <property type="entry name" value="FORMYLGLYCINE-GENERATING ENZYME"/>
    <property type="match status" value="1"/>
</dbReference>
<dbReference type="Pfam" id="PF03781">
    <property type="entry name" value="FGE-sulfatase"/>
    <property type="match status" value="1"/>
</dbReference>
<proteinExistence type="predicted"/>
<protein>
    <submittedName>
        <fullName evidence="2">SUMF1/EgtB/PvdO family nonheme iron enzyme</fullName>
    </submittedName>
</protein>
<evidence type="ECO:0000313" key="2">
    <source>
        <dbReference type="EMBL" id="QGK72202.1"/>
    </source>
</evidence>
<dbReference type="InterPro" id="IPR051043">
    <property type="entry name" value="Sulfatase_Mod_Factor_Kinase"/>
</dbReference>
<gene>
    <name evidence="2" type="ORF">GIY23_10560</name>
</gene>
<keyword evidence="3" id="KW-1185">Reference proteome</keyword>
<dbReference type="GO" id="GO:0120147">
    <property type="term" value="F:formylglycine-generating oxidase activity"/>
    <property type="evidence" value="ECO:0007669"/>
    <property type="project" value="TreeGrafter"/>
</dbReference>
<dbReference type="PANTHER" id="PTHR23150">
    <property type="entry name" value="SULFATASE MODIFYING FACTOR 1, 2"/>
    <property type="match status" value="1"/>
</dbReference>
<name>A0A5Q3QCK2_9PSEU</name>
<dbReference type="InterPro" id="IPR016187">
    <property type="entry name" value="CTDL_fold"/>
</dbReference>
<dbReference type="InterPro" id="IPR042095">
    <property type="entry name" value="SUMF_sf"/>
</dbReference>
<reference evidence="3" key="1">
    <citation type="submission" date="2019-11" db="EMBL/GenBank/DDBJ databases">
        <title>The complete genome sequence of Saccharopolyspora sp. E2A.</title>
        <authorList>
            <person name="Zhang G."/>
        </authorList>
    </citation>
    <scope>NUCLEOTIDE SEQUENCE [LARGE SCALE GENOMIC DNA]</scope>
    <source>
        <strain evidence="3">E2A</strain>
    </source>
</reference>
<dbReference type="InterPro" id="IPR005532">
    <property type="entry name" value="SUMF_dom"/>
</dbReference>
<dbReference type="SUPFAM" id="SSF56436">
    <property type="entry name" value="C-type lectin-like"/>
    <property type="match status" value="1"/>
</dbReference>
<evidence type="ECO:0000313" key="3">
    <source>
        <dbReference type="Proteomes" id="UP000371041"/>
    </source>
</evidence>